<dbReference type="GO" id="GO:0016787">
    <property type="term" value="F:hydrolase activity"/>
    <property type="evidence" value="ECO:0007669"/>
    <property type="project" value="InterPro"/>
</dbReference>
<dbReference type="AlphaFoldDB" id="A0A0F9S5Q0"/>
<name>A0A0F9S5Q0_9ZZZZ</name>
<comment type="caution">
    <text evidence="2">The sequence shown here is derived from an EMBL/GenBank/DDBJ whole genome shotgun (WGS) entry which is preliminary data.</text>
</comment>
<dbReference type="InterPro" id="IPR014001">
    <property type="entry name" value="Helicase_ATP-bd"/>
</dbReference>
<sequence>MNQAQKHREYLEKIVSSDTFEHQQHAAKRAFSHFQQGSRAVVITAEMQSGKSGIALALAALQRLSLSDIDICERSKLKDTLYLVTMADLSLQEQAKQDLAKCNNVVVSNFTNMSFALSSNFKAQPPKLIIIDECHYGAGSEAVRYAKVFEYLEKENTNCKIAFISATPFSALYSAGADSILRHDFKISLVFHKTSDEYLGIREMHRNNQIVKLTEEQRNFCDDSLLRKRFIRQFKEHPSSGWSLIRVPSSQANLAKNILLENGIAEEQIMVIGQKLVGVEESDLASIDDFKREYEAAAMFDDKVIAITVAGFRAGINFGQEMKSTLINTWDSTIANIAAIVQANIGRACGYHSNTLAKHYTNLDAIKAYSDLLNHLELNSDKSDFKGLHAVFEDICAKYEVRGFDRGVQILPNKEYTASSRKKDDTKTYLTQSYLVVPGKLAIPDYDYSKYTQNPLLLEAIALIKAEFLKDDGPHRKQGRALKGEHQNWIKAQWVNGVTYDDYTPSCAKSRTIEFMSLLDQNQQLEFNKVVNPGGGEATTDKRVMASVFSIYNLSKKADAFKRSMDEDDLQEISQLLDVELDDTIILLFLRGEYSAELTVEKRDSLEVLSSRIQFKSIF</sequence>
<evidence type="ECO:0000313" key="2">
    <source>
        <dbReference type="EMBL" id="KKN64195.1"/>
    </source>
</evidence>
<proteinExistence type="predicted"/>
<dbReference type="InterPro" id="IPR006935">
    <property type="entry name" value="Helicase/UvrB_N"/>
</dbReference>
<evidence type="ECO:0000259" key="1">
    <source>
        <dbReference type="SMART" id="SM00487"/>
    </source>
</evidence>
<feature type="domain" description="Helicase ATP-binding" evidence="1">
    <location>
        <begin position="15"/>
        <end position="198"/>
    </location>
</feature>
<dbReference type="Gene3D" id="3.40.50.300">
    <property type="entry name" value="P-loop containing nucleotide triphosphate hydrolases"/>
    <property type="match status" value="1"/>
</dbReference>
<reference evidence="2" key="1">
    <citation type="journal article" date="2015" name="Nature">
        <title>Complex archaea that bridge the gap between prokaryotes and eukaryotes.</title>
        <authorList>
            <person name="Spang A."/>
            <person name="Saw J.H."/>
            <person name="Jorgensen S.L."/>
            <person name="Zaremba-Niedzwiedzka K."/>
            <person name="Martijn J."/>
            <person name="Lind A.E."/>
            <person name="van Eijk R."/>
            <person name="Schleper C."/>
            <person name="Guy L."/>
            <person name="Ettema T.J."/>
        </authorList>
    </citation>
    <scope>NUCLEOTIDE SEQUENCE</scope>
</reference>
<dbReference type="Pfam" id="PF04851">
    <property type="entry name" value="ResIII"/>
    <property type="match status" value="1"/>
</dbReference>
<organism evidence="2">
    <name type="scientific">marine sediment metagenome</name>
    <dbReference type="NCBI Taxonomy" id="412755"/>
    <lineage>
        <taxon>unclassified sequences</taxon>
        <taxon>metagenomes</taxon>
        <taxon>ecological metagenomes</taxon>
    </lineage>
</organism>
<protein>
    <recommendedName>
        <fullName evidence="1">Helicase ATP-binding domain-containing protein</fullName>
    </recommendedName>
</protein>
<dbReference type="InterPro" id="IPR027417">
    <property type="entry name" value="P-loop_NTPase"/>
</dbReference>
<accession>A0A0F9S5Q0</accession>
<gene>
    <name evidence="2" type="ORF">LCGC14_0494060</name>
</gene>
<dbReference type="GO" id="GO:0003677">
    <property type="term" value="F:DNA binding"/>
    <property type="evidence" value="ECO:0007669"/>
    <property type="project" value="InterPro"/>
</dbReference>
<dbReference type="GO" id="GO:0005524">
    <property type="term" value="F:ATP binding"/>
    <property type="evidence" value="ECO:0007669"/>
    <property type="project" value="InterPro"/>
</dbReference>
<dbReference type="EMBL" id="LAZR01000564">
    <property type="protein sequence ID" value="KKN64195.1"/>
    <property type="molecule type" value="Genomic_DNA"/>
</dbReference>
<dbReference type="SUPFAM" id="SSF52540">
    <property type="entry name" value="P-loop containing nucleoside triphosphate hydrolases"/>
    <property type="match status" value="1"/>
</dbReference>
<dbReference type="SMART" id="SM00487">
    <property type="entry name" value="DEXDc"/>
    <property type="match status" value="1"/>
</dbReference>